<proteinExistence type="predicted"/>
<organism evidence="2 3">
    <name type="scientific">Physocladia obscura</name>
    <dbReference type="NCBI Taxonomy" id="109957"/>
    <lineage>
        <taxon>Eukaryota</taxon>
        <taxon>Fungi</taxon>
        <taxon>Fungi incertae sedis</taxon>
        <taxon>Chytridiomycota</taxon>
        <taxon>Chytridiomycota incertae sedis</taxon>
        <taxon>Chytridiomycetes</taxon>
        <taxon>Chytridiales</taxon>
        <taxon>Chytriomycetaceae</taxon>
        <taxon>Physocladia</taxon>
    </lineage>
</organism>
<keyword evidence="1" id="KW-0472">Membrane</keyword>
<feature type="transmembrane region" description="Helical" evidence="1">
    <location>
        <begin position="34"/>
        <end position="54"/>
    </location>
</feature>
<dbReference type="AlphaFoldDB" id="A0AAD5TA39"/>
<evidence type="ECO:0000313" key="3">
    <source>
        <dbReference type="Proteomes" id="UP001211907"/>
    </source>
</evidence>
<feature type="transmembrane region" description="Helical" evidence="1">
    <location>
        <begin position="163"/>
        <end position="184"/>
    </location>
</feature>
<sequence>MDTTRSEPEIVDDPQHEPNLEPSELTWRLTRRGVFLRLFSFGISGGGVLLQYLFTNVYQPPSYNDLNDLLGRIFFGLFYGCGIFYSAWDRIAVYCIYRKANGTGPPKGVSYPYTDMGFGKIRSRVLLYQFSSLVCGFATVCLFGLIVLQVLLSADENARRAGVLALAVIIILCATFCAACAFILRRP</sequence>
<feature type="transmembrane region" description="Helical" evidence="1">
    <location>
        <begin position="126"/>
        <end position="151"/>
    </location>
</feature>
<keyword evidence="1" id="KW-1133">Transmembrane helix</keyword>
<feature type="transmembrane region" description="Helical" evidence="1">
    <location>
        <begin position="69"/>
        <end position="88"/>
    </location>
</feature>
<comment type="caution">
    <text evidence="2">The sequence shown here is derived from an EMBL/GenBank/DDBJ whole genome shotgun (WGS) entry which is preliminary data.</text>
</comment>
<keyword evidence="3" id="KW-1185">Reference proteome</keyword>
<protein>
    <submittedName>
        <fullName evidence="2">Uncharacterized protein</fullName>
    </submittedName>
</protein>
<evidence type="ECO:0000313" key="2">
    <source>
        <dbReference type="EMBL" id="KAJ3142500.1"/>
    </source>
</evidence>
<keyword evidence="1" id="KW-0812">Transmembrane</keyword>
<reference evidence="2" key="1">
    <citation type="submission" date="2020-05" db="EMBL/GenBank/DDBJ databases">
        <title>Phylogenomic resolution of chytrid fungi.</title>
        <authorList>
            <person name="Stajich J.E."/>
            <person name="Amses K."/>
            <person name="Simmons R."/>
            <person name="Seto K."/>
            <person name="Myers J."/>
            <person name="Bonds A."/>
            <person name="Quandt C.A."/>
            <person name="Barry K."/>
            <person name="Liu P."/>
            <person name="Grigoriev I."/>
            <person name="Longcore J.E."/>
            <person name="James T.Y."/>
        </authorList>
    </citation>
    <scope>NUCLEOTIDE SEQUENCE</scope>
    <source>
        <strain evidence="2">JEL0513</strain>
    </source>
</reference>
<name>A0AAD5TA39_9FUNG</name>
<dbReference type="EMBL" id="JADGJH010000016">
    <property type="protein sequence ID" value="KAJ3142500.1"/>
    <property type="molecule type" value="Genomic_DNA"/>
</dbReference>
<evidence type="ECO:0000256" key="1">
    <source>
        <dbReference type="SAM" id="Phobius"/>
    </source>
</evidence>
<accession>A0AAD5TA39</accession>
<dbReference type="Proteomes" id="UP001211907">
    <property type="component" value="Unassembled WGS sequence"/>
</dbReference>
<gene>
    <name evidence="2" type="ORF">HK100_002566</name>
</gene>